<feature type="signal peptide" evidence="2">
    <location>
        <begin position="1"/>
        <end position="20"/>
    </location>
</feature>
<feature type="region of interest" description="Disordered" evidence="1">
    <location>
        <begin position="174"/>
        <end position="197"/>
    </location>
</feature>
<evidence type="ECO:0000313" key="4">
    <source>
        <dbReference type="Proteomes" id="UP000487350"/>
    </source>
</evidence>
<evidence type="ECO:0000256" key="1">
    <source>
        <dbReference type="SAM" id="MobiDB-lite"/>
    </source>
</evidence>
<feature type="compositionally biased region" description="Low complexity" evidence="1">
    <location>
        <begin position="180"/>
        <end position="197"/>
    </location>
</feature>
<feature type="compositionally biased region" description="Low complexity" evidence="1">
    <location>
        <begin position="30"/>
        <end position="50"/>
    </location>
</feature>
<protein>
    <submittedName>
        <fullName evidence="3">Uncharacterized protein</fullName>
    </submittedName>
</protein>
<gene>
    <name evidence="3" type="ORF">GHT07_10835</name>
</gene>
<dbReference type="OrthoDB" id="5297272at2"/>
<evidence type="ECO:0000256" key="2">
    <source>
        <dbReference type="SAM" id="SignalP"/>
    </source>
</evidence>
<comment type="caution">
    <text evidence="3">The sequence shown here is derived from an EMBL/GenBank/DDBJ whole genome shotgun (WGS) entry which is preliminary data.</text>
</comment>
<dbReference type="AlphaFoldDB" id="A0A844AUJ1"/>
<dbReference type="Proteomes" id="UP000487350">
    <property type="component" value="Unassembled WGS sequence"/>
</dbReference>
<proteinExistence type="predicted"/>
<accession>A0A844AUJ1</accession>
<reference evidence="3 4" key="1">
    <citation type="submission" date="2019-11" db="EMBL/GenBank/DDBJ databases">
        <title>Caenimonas koreensis gen. nov., sp. nov., isolated from activated sludge.</title>
        <authorList>
            <person name="Seung H.R."/>
        </authorList>
    </citation>
    <scope>NUCLEOTIDE SEQUENCE [LARGE SCALE GENOMIC DNA]</scope>
    <source>
        <strain evidence="3 4">EMB320</strain>
    </source>
</reference>
<name>A0A844AUJ1_9BURK</name>
<dbReference type="EMBL" id="WJBU01000009">
    <property type="protein sequence ID" value="MRD47774.1"/>
    <property type="molecule type" value="Genomic_DNA"/>
</dbReference>
<feature type="region of interest" description="Disordered" evidence="1">
    <location>
        <begin position="30"/>
        <end position="54"/>
    </location>
</feature>
<evidence type="ECO:0000313" key="3">
    <source>
        <dbReference type="EMBL" id="MRD47774.1"/>
    </source>
</evidence>
<keyword evidence="4" id="KW-1185">Reference proteome</keyword>
<organism evidence="3 4">
    <name type="scientific">Caenimonas koreensis DSM 17982</name>
    <dbReference type="NCBI Taxonomy" id="1121255"/>
    <lineage>
        <taxon>Bacteria</taxon>
        <taxon>Pseudomonadati</taxon>
        <taxon>Pseudomonadota</taxon>
        <taxon>Betaproteobacteria</taxon>
        <taxon>Burkholderiales</taxon>
        <taxon>Comamonadaceae</taxon>
        <taxon>Caenimonas</taxon>
    </lineage>
</organism>
<feature type="chain" id="PRO_5032924190" evidence="2">
    <location>
        <begin position="21"/>
        <end position="197"/>
    </location>
</feature>
<sequence length="197" mass="20706">MTRALCAMAIAAAMPGLALAQAAPAKPAAKPAATKPAAKTPAKPKLAPSAQKAVEEMTPIDDDPTVTLTEADLEVAKKIFVGDIPCELGATVKIAPMKREGLFLVSTKGYRFAMHPVESRTGAIRLEDPKRGAMWLQLGNKSMLMSQKLGQRLADECQSPAQVTFAEEMKKKPAVNLLESTPAGPSTTATSKPSGPN</sequence>
<keyword evidence="2" id="KW-0732">Signal</keyword>